<comment type="subcellular location">
    <subcellularLocation>
        <location evidence="1">Membrane</location>
        <topology evidence="1">Single-pass membrane protein</topology>
    </subcellularLocation>
</comment>
<dbReference type="Pfam" id="PF02416">
    <property type="entry name" value="TatA_B_E"/>
    <property type="match status" value="1"/>
</dbReference>
<keyword evidence="3" id="KW-0812">Transmembrane</keyword>
<dbReference type="RefSeq" id="WP_015883403.1">
    <property type="nucleotide sequence ID" value="NC_012669.1"/>
</dbReference>
<dbReference type="STRING" id="471853.Bcav_2918"/>
<evidence type="ECO:0000256" key="5">
    <source>
        <dbReference type="ARBA" id="ARBA00022989"/>
    </source>
</evidence>
<dbReference type="EMBL" id="CP001618">
    <property type="protein sequence ID" value="ACQ81163.1"/>
    <property type="molecule type" value="Genomic_DNA"/>
</dbReference>
<dbReference type="GO" id="GO:0016020">
    <property type="term" value="C:membrane"/>
    <property type="evidence" value="ECO:0007669"/>
    <property type="project" value="UniProtKB-ARBA"/>
</dbReference>
<reference evidence="9 10" key="1">
    <citation type="journal article" date="2009" name="Stand. Genomic Sci.">
        <title>Complete genome sequence of Beutenbergia cavernae type strain (HKI 0122).</title>
        <authorList>
            <person name="Land M."/>
            <person name="Pukall R."/>
            <person name="Abt B."/>
            <person name="Goker M."/>
            <person name="Rohde M."/>
            <person name="Glavina Del Rio T."/>
            <person name="Tice H."/>
            <person name="Copeland A."/>
            <person name="Cheng J.F."/>
            <person name="Lucas S."/>
            <person name="Chen F."/>
            <person name="Nolan M."/>
            <person name="Bruce D."/>
            <person name="Goodwin L."/>
            <person name="Pitluck S."/>
            <person name="Ivanova N."/>
            <person name="Mavromatis K."/>
            <person name="Ovchinnikova G."/>
            <person name="Pati A."/>
            <person name="Chen A."/>
            <person name="Palaniappan K."/>
            <person name="Hauser L."/>
            <person name="Chang Y.J."/>
            <person name="Jefferies C.C."/>
            <person name="Saunders E."/>
            <person name="Brettin T."/>
            <person name="Detter J.C."/>
            <person name="Han C."/>
            <person name="Chain P."/>
            <person name="Bristow J."/>
            <person name="Eisen J.A."/>
            <person name="Markowitz V."/>
            <person name="Hugenholtz P."/>
            <person name="Kyrpides N.C."/>
            <person name="Klenk H.P."/>
            <person name="Lapidus A."/>
        </authorList>
    </citation>
    <scope>NUCLEOTIDE SEQUENCE [LARGE SCALE GENOMIC DNA]</scope>
    <source>
        <strain evidence="10">ATCC BAA-8 / DSM 12333 / NBRC 16432</strain>
    </source>
</reference>
<dbReference type="GO" id="GO:0015031">
    <property type="term" value="P:protein transport"/>
    <property type="evidence" value="ECO:0007669"/>
    <property type="project" value="UniProtKB-KW"/>
</dbReference>
<dbReference type="Gene3D" id="1.20.5.3310">
    <property type="match status" value="1"/>
</dbReference>
<proteinExistence type="predicted"/>
<keyword evidence="5" id="KW-1133">Transmembrane helix</keyword>
<dbReference type="PRINTS" id="PR01506">
    <property type="entry name" value="TATBPROTEIN"/>
</dbReference>
<gene>
    <name evidence="9" type="ordered locus">Bcav_2918</name>
</gene>
<dbReference type="KEGG" id="bcv:Bcav_2918"/>
<keyword evidence="10" id="KW-1185">Reference proteome</keyword>
<evidence type="ECO:0000256" key="1">
    <source>
        <dbReference type="ARBA" id="ARBA00004167"/>
    </source>
</evidence>
<dbReference type="InterPro" id="IPR003369">
    <property type="entry name" value="TatA/B/E"/>
</dbReference>
<keyword evidence="6" id="KW-0811">Translocation</keyword>
<feature type="compositionally biased region" description="Low complexity" evidence="8">
    <location>
        <begin position="100"/>
        <end position="113"/>
    </location>
</feature>
<name>C5BZ48_BEUC1</name>
<dbReference type="eggNOG" id="COG1826">
    <property type="taxonomic scope" value="Bacteria"/>
</dbReference>
<evidence type="ECO:0000313" key="9">
    <source>
        <dbReference type="EMBL" id="ACQ81163.1"/>
    </source>
</evidence>
<evidence type="ECO:0000256" key="4">
    <source>
        <dbReference type="ARBA" id="ARBA00022927"/>
    </source>
</evidence>
<dbReference type="HOGENOM" id="CLU_086034_2_1_11"/>
<protein>
    <submittedName>
        <fullName evidence="9">Twin-arginine translocation protein, TatB subunit</fullName>
    </submittedName>
</protein>
<accession>C5BZ48</accession>
<dbReference type="AlphaFoldDB" id="C5BZ48"/>
<evidence type="ECO:0000256" key="6">
    <source>
        <dbReference type="ARBA" id="ARBA00023010"/>
    </source>
</evidence>
<evidence type="ECO:0000256" key="8">
    <source>
        <dbReference type="SAM" id="MobiDB-lite"/>
    </source>
</evidence>
<dbReference type="NCBIfam" id="NF002377">
    <property type="entry name" value="PRK01371.1-4"/>
    <property type="match status" value="1"/>
</dbReference>
<dbReference type="OrthoDB" id="3267321at2"/>
<keyword evidence="4" id="KW-0653">Protein transport</keyword>
<dbReference type="Proteomes" id="UP000007962">
    <property type="component" value="Chromosome"/>
</dbReference>
<feature type="region of interest" description="Disordered" evidence="8">
    <location>
        <begin position="84"/>
        <end position="127"/>
    </location>
</feature>
<keyword evidence="2" id="KW-0813">Transport</keyword>
<sequence>MFGSITTGEILLLLVVAAIVIGPERLPTYAEQLGRLVREVKRMATGATERVREELGEEYKDFDLSDLDPRKYDPRRIIRDALGDEVFSLSPTPKPKPKPKAAGASNGTATATRTRPHRTPPYDDEAT</sequence>
<keyword evidence="7" id="KW-0472">Membrane</keyword>
<evidence type="ECO:0000313" key="10">
    <source>
        <dbReference type="Proteomes" id="UP000007962"/>
    </source>
</evidence>
<evidence type="ECO:0000256" key="2">
    <source>
        <dbReference type="ARBA" id="ARBA00022448"/>
    </source>
</evidence>
<evidence type="ECO:0000256" key="3">
    <source>
        <dbReference type="ARBA" id="ARBA00022692"/>
    </source>
</evidence>
<organism evidence="9 10">
    <name type="scientific">Beutenbergia cavernae (strain ATCC BAA-8 / DSM 12333 / CCUG 43141 / JCM 11478 / NBRC 16432 / NCIMB 13614 / HKI 0122)</name>
    <dbReference type="NCBI Taxonomy" id="471853"/>
    <lineage>
        <taxon>Bacteria</taxon>
        <taxon>Bacillati</taxon>
        <taxon>Actinomycetota</taxon>
        <taxon>Actinomycetes</taxon>
        <taxon>Micrococcales</taxon>
        <taxon>Beutenbergiaceae</taxon>
        <taxon>Beutenbergia</taxon>
    </lineage>
</organism>
<evidence type="ECO:0000256" key="7">
    <source>
        <dbReference type="ARBA" id="ARBA00023136"/>
    </source>
</evidence>